<dbReference type="PANTHER" id="PTHR43046">
    <property type="entry name" value="GDP-MANNOSE MANNOSYL HYDROLASE"/>
    <property type="match status" value="1"/>
</dbReference>
<reference evidence="6" key="2">
    <citation type="submission" date="2023-01" db="EMBL/GenBank/DDBJ databases">
        <authorList>
            <person name="Sun Q."/>
            <person name="Evtushenko L."/>
        </authorList>
    </citation>
    <scope>NUCLEOTIDE SEQUENCE</scope>
    <source>
        <strain evidence="6">VKM Ac-1069</strain>
    </source>
</reference>
<comment type="caution">
    <text evidence="6">The sequence shown here is derived from an EMBL/GenBank/DDBJ whole genome shotgun (WGS) entry which is preliminary data.</text>
</comment>
<evidence type="ECO:0000256" key="2">
    <source>
        <dbReference type="ARBA" id="ARBA00005582"/>
    </source>
</evidence>
<sequence length="157" mass="17071">MARTEYYHHPDPPRPTLVAPSVFAVVRDDADRVLLVRRADDGFWELPGGRVEVGESAVDAAEREVAEESGVAIKVLRVAGVYSDPGHVIVDGTGEVRQQFAVCVHARPVSGDPRPDGEETSEADWVALDRLDGLAMHPAMRERLRHALTEPGHAHAG</sequence>
<evidence type="ECO:0000313" key="7">
    <source>
        <dbReference type="Proteomes" id="UP001143463"/>
    </source>
</evidence>
<evidence type="ECO:0000256" key="3">
    <source>
        <dbReference type="ARBA" id="ARBA00022801"/>
    </source>
</evidence>
<dbReference type="InterPro" id="IPR000086">
    <property type="entry name" value="NUDIX_hydrolase_dom"/>
</dbReference>
<evidence type="ECO:0000256" key="1">
    <source>
        <dbReference type="ARBA" id="ARBA00001946"/>
    </source>
</evidence>
<dbReference type="GO" id="GO:0016787">
    <property type="term" value="F:hydrolase activity"/>
    <property type="evidence" value="ECO:0007669"/>
    <property type="project" value="UniProtKB-KW"/>
</dbReference>
<comment type="cofactor">
    <cofactor evidence="1">
        <name>Mg(2+)</name>
        <dbReference type="ChEBI" id="CHEBI:18420"/>
    </cofactor>
</comment>
<dbReference type="InterPro" id="IPR015797">
    <property type="entry name" value="NUDIX_hydrolase-like_dom_sf"/>
</dbReference>
<reference evidence="6" key="1">
    <citation type="journal article" date="2014" name="Int. J. Syst. Evol. Microbiol.">
        <title>Complete genome sequence of Corynebacterium casei LMG S-19264T (=DSM 44701T), isolated from a smear-ripened cheese.</title>
        <authorList>
            <consortium name="US DOE Joint Genome Institute (JGI-PGF)"/>
            <person name="Walter F."/>
            <person name="Albersmeier A."/>
            <person name="Kalinowski J."/>
            <person name="Ruckert C."/>
        </authorList>
    </citation>
    <scope>NUCLEOTIDE SEQUENCE</scope>
    <source>
        <strain evidence="6">VKM Ac-1069</strain>
    </source>
</reference>
<evidence type="ECO:0000313" key="6">
    <source>
        <dbReference type="EMBL" id="GLL15249.1"/>
    </source>
</evidence>
<feature type="domain" description="Nudix hydrolase" evidence="5">
    <location>
        <begin position="16"/>
        <end position="148"/>
    </location>
</feature>
<dbReference type="InterPro" id="IPR020476">
    <property type="entry name" value="Nudix_hydrolase"/>
</dbReference>
<evidence type="ECO:0000256" key="4">
    <source>
        <dbReference type="RuleBase" id="RU003476"/>
    </source>
</evidence>
<gene>
    <name evidence="6" type="ORF">GCM10017577_63990</name>
</gene>
<dbReference type="PROSITE" id="PS51462">
    <property type="entry name" value="NUDIX"/>
    <property type="match status" value="1"/>
</dbReference>
<dbReference type="Proteomes" id="UP001143463">
    <property type="component" value="Unassembled WGS sequence"/>
</dbReference>
<protein>
    <submittedName>
        <fullName evidence="6">NUDIX hydrolase</fullName>
    </submittedName>
</protein>
<organism evidence="6 7">
    <name type="scientific">Pseudonocardia halophobica</name>
    <dbReference type="NCBI Taxonomy" id="29401"/>
    <lineage>
        <taxon>Bacteria</taxon>
        <taxon>Bacillati</taxon>
        <taxon>Actinomycetota</taxon>
        <taxon>Actinomycetes</taxon>
        <taxon>Pseudonocardiales</taxon>
        <taxon>Pseudonocardiaceae</taxon>
        <taxon>Pseudonocardia</taxon>
    </lineage>
</organism>
<dbReference type="Pfam" id="PF00293">
    <property type="entry name" value="NUDIX"/>
    <property type="match status" value="1"/>
</dbReference>
<keyword evidence="3 4" id="KW-0378">Hydrolase</keyword>
<comment type="similarity">
    <text evidence="2 4">Belongs to the Nudix hydrolase family.</text>
</comment>
<name>A0A9W6UF04_9PSEU</name>
<dbReference type="Gene3D" id="3.90.79.10">
    <property type="entry name" value="Nucleoside Triphosphate Pyrophosphohydrolase"/>
    <property type="match status" value="1"/>
</dbReference>
<dbReference type="InterPro" id="IPR020084">
    <property type="entry name" value="NUDIX_hydrolase_CS"/>
</dbReference>
<dbReference type="PROSITE" id="PS00893">
    <property type="entry name" value="NUDIX_BOX"/>
    <property type="match status" value="1"/>
</dbReference>
<accession>A0A9W6UF04</accession>
<dbReference type="RefSeq" id="WP_037052041.1">
    <property type="nucleotide sequence ID" value="NZ_BAAAUZ010000050.1"/>
</dbReference>
<keyword evidence="7" id="KW-1185">Reference proteome</keyword>
<dbReference type="AlphaFoldDB" id="A0A9W6UF04"/>
<dbReference type="EMBL" id="BSFQ01000044">
    <property type="protein sequence ID" value="GLL15249.1"/>
    <property type="molecule type" value="Genomic_DNA"/>
</dbReference>
<dbReference type="SUPFAM" id="SSF55811">
    <property type="entry name" value="Nudix"/>
    <property type="match status" value="1"/>
</dbReference>
<dbReference type="PRINTS" id="PR00502">
    <property type="entry name" value="NUDIXFAMILY"/>
</dbReference>
<proteinExistence type="inferred from homology"/>
<evidence type="ECO:0000259" key="5">
    <source>
        <dbReference type="PROSITE" id="PS51462"/>
    </source>
</evidence>
<dbReference type="PANTHER" id="PTHR43046:SF16">
    <property type="entry name" value="ADP-RIBOSE PYROPHOSPHATASE YJHB-RELATED"/>
    <property type="match status" value="1"/>
</dbReference>